<reference evidence="1" key="1">
    <citation type="submission" date="2023-03" db="EMBL/GenBank/DDBJ databases">
        <title>Massive genome expansion in bonnet fungi (Mycena s.s.) driven by repeated elements and novel gene families across ecological guilds.</title>
        <authorList>
            <consortium name="Lawrence Berkeley National Laboratory"/>
            <person name="Harder C.B."/>
            <person name="Miyauchi S."/>
            <person name="Viragh M."/>
            <person name="Kuo A."/>
            <person name="Thoen E."/>
            <person name="Andreopoulos B."/>
            <person name="Lu D."/>
            <person name="Skrede I."/>
            <person name="Drula E."/>
            <person name="Henrissat B."/>
            <person name="Morin E."/>
            <person name="Kohler A."/>
            <person name="Barry K."/>
            <person name="LaButti K."/>
            <person name="Morin E."/>
            <person name="Salamov A."/>
            <person name="Lipzen A."/>
            <person name="Mereny Z."/>
            <person name="Hegedus B."/>
            <person name="Baldrian P."/>
            <person name="Stursova M."/>
            <person name="Weitz H."/>
            <person name="Taylor A."/>
            <person name="Grigoriev I.V."/>
            <person name="Nagy L.G."/>
            <person name="Martin F."/>
            <person name="Kauserud H."/>
        </authorList>
    </citation>
    <scope>NUCLEOTIDE SEQUENCE</scope>
    <source>
        <strain evidence="1">9144</strain>
    </source>
</reference>
<dbReference type="AlphaFoldDB" id="A0AAD6V0M7"/>
<protein>
    <recommendedName>
        <fullName evidence="3">C2H2-type domain-containing protein</fullName>
    </recommendedName>
</protein>
<dbReference type="Proteomes" id="UP001219525">
    <property type="component" value="Unassembled WGS sequence"/>
</dbReference>
<accession>A0AAD6V0M7</accession>
<dbReference type="SUPFAM" id="SSF57667">
    <property type="entry name" value="beta-beta-alpha zinc fingers"/>
    <property type="match status" value="1"/>
</dbReference>
<dbReference type="EMBL" id="JARJCW010000066">
    <property type="protein sequence ID" value="KAJ7199873.1"/>
    <property type="molecule type" value="Genomic_DNA"/>
</dbReference>
<comment type="caution">
    <text evidence="1">The sequence shown here is derived from an EMBL/GenBank/DDBJ whole genome shotgun (WGS) entry which is preliminary data.</text>
</comment>
<keyword evidence="2" id="KW-1185">Reference proteome</keyword>
<evidence type="ECO:0000313" key="2">
    <source>
        <dbReference type="Proteomes" id="UP001219525"/>
    </source>
</evidence>
<evidence type="ECO:0000313" key="1">
    <source>
        <dbReference type="EMBL" id="KAJ7199873.1"/>
    </source>
</evidence>
<proteinExistence type="predicted"/>
<dbReference type="InterPro" id="IPR036236">
    <property type="entry name" value="Znf_C2H2_sf"/>
</dbReference>
<evidence type="ECO:0008006" key="3">
    <source>
        <dbReference type="Google" id="ProtNLM"/>
    </source>
</evidence>
<name>A0AAD6V0M7_9AGAR</name>
<gene>
    <name evidence="1" type="ORF">GGX14DRAFT_467529</name>
</gene>
<sequence>MGGDHKCPVCQATFTRPQHVARHMRSRASLFLCVRGAPRRWKSCFMLPLGLITQTAPLPMCRTARPGGAAPRRICPVSPCFRLVPMAPDAR</sequence>
<dbReference type="Gene3D" id="3.30.160.60">
    <property type="entry name" value="Classic Zinc Finger"/>
    <property type="match status" value="1"/>
</dbReference>
<organism evidence="1 2">
    <name type="scientific">Mycena pura</name>
    <dbReference type="NCBI Taxonomy" id="153505"/>
    <lineage>
        <taxon>Eukaryota</taxon>
        <taxon>Fungi</taxon>
        <taxon>Dikarya</taxon>
        <taxon>Basidiomycota</taxon>
        <taxon>Agaricomycotina</taxon>
        <taxon>Agaricomycetes</taxon>
        <taxon>Agaricomycetidae</taxon>
        <taxon>Agaricales</taxon>
        <taxon>Marasmiineae</taxon>
        <taxon>Mycenaceae</taxon>
        <taxon>Mycena</taxon>
    </lineage>
</organism>